<name>A0A9P7KHT5_9AGAR</name>
<evidence type="ECO:0000313" key="2">
    <source>
        <dbReference type="EMBL" id="KAG5653066.1"/>
    </source>
</evidence>
<accession>A0A9P7KHT5</accession>
<dbReference type="AlphaFoldDB" id="A0A9P7KHT5"/>
<reference evidence="2" key="2">
    <citation type="submission" date="2021-10" db="EMBL/GenBank/DDBJ databases">
        <title>Phylogenomics reveals ancestral predisposition of the termite-cultivated fungus Termitomyces towards a domesticated lifestyle.</title>
        <authorList>
            <person name="Auxier B."/>
            <person name="Grum-Grzhimaylo A."/>
            <person name="Cardenas M.E."/>
            <person name="Lodge J.D."/>
            <person name="Laessoe T."/>
            <person name="Pedersen O."/>
            <person name="Smith M.E."/>
            <person name="Kuyper T.W."/>
            <person name="Franco-Molano E.A."/>
            <person name="Baroni T.J."/>
            <person name="Aanen D.K."/>
        </authorList>
    </citation>
    <scope>NUCLEOTIDE SEQUENCE</scope>
    <source>
        <strain evidence="2">D49</strain>
    </source>
</reference>
<proteinExistence type="predicted"/>
<dbReference type="OrthoDB" id="3039272at2759"/>
<feature type="compositionally biased region" description="Low complexity" evidence="1">
    <location>
        <begin position="147"/>
        <end position="160"/>
    </location>
</feature>
<feature type="region of interest" description="Disordered" evidence="1">
    <location>
        <begin position="1"/>
        <end position="160"/>
    </location>
</feature>
<comment type="caution">
    <text evidence="2">The sequence shown here is derived from an EMBL/GenBank/DDBJ whole genome shotgun (WGS) entry which is preliminary data.</text>
</comment>
<feature type="compositionally biased region" description="Polar residues" evidence="1">
    <location>
        <begin position="75"/>
        <end position="103"/>
    </location>
</feature>
<evidence type="ECO:0000256" key="1">
    <source>
        <dbReference type="SAM" id="MobiDB-lite"/>
    </source>
</evidence>
<sequence>MVAERSIGHGASSDGHGLQPAMRNLSFGTSGQQSFSIYSQGLDPALPFPSASYPPGGPPPTSWQGIADGMGDPYPQQQREASTSAPSLHTSSAGHLAASTSSGHGILVTRPTQAGGRRRPTSVQSFISRLRPGSRGSQPEIVIHGASSKSSSRESVASYRRNPPPPLVGIPLLNQSNRPPLEPILSGGLWVPATTLPPSPTATENSRMFEDLLTPNLGARAGIATSEHSSAASLRDHVDYSRPISGLVRNRVHSTMTYQTEDTITDGKDSPTVQ</sequence>
<keyword evidence="3" id="KW-1185">Reference proteome</keyword>
<evidence type="ECO:0000313" key="3">
    <source>
        <dbReference type="Proteomes" id="UP000717328"/>
    </source>
</evidence>
<dbReference type="Proteomes" id="UP000717328">
    <property type="component" value="Unassembled WGS sequence"/>
</dbReference>
<organism evidence="2 3">
    <name type="scientific">Sphagnurus paluster</name>
    <dbReference type="NCBI Taxonomy" id="117069"/>
    <lineage>
        <taxon>Eukaryota</taxon>
        <taxon>Fungi</taxon>
        <taxon>Dikarya</taxon>
        <taxon>Basidiomycota</taxon>
        <taxon>Agaricomycotina</taxon>
        <taxon>Agaricomycetes</taxon>
        <taxon>Agaricomycetidae</taxon>
        <taxon>Agaricales</taxon>
        <taxon>Tricholomatineae</taxon>
        <taxon>Lyophyllaceae</taxon>
        <taxon>Sphagnurus</taxon>
    </lineage>
</organism>
<dbReference type="EMBL" id="JABCKI010000077">
    <property type="protein sequence ID" value="KAG5653066.1"/>
    <property type="molecule type" value="Genomic_DNA"/>
</dbReference>
<feature type="compositionally biased region" description="Polar residues" evidence="1">
    <location>
        <begin position="26"/>
        <end position="39"/>
    </location>
</feature>
<reference evidence="2" key="1">
    <citation type="submission" date="2021-02" db="EMBL/GenBank/DDBJ databases">
        <authorList>
            <person name="Nieuwenhuis M."/>
            <person name="Van De Peppel L.J.J."/>
        </authorList>
    </citation>
    <scope>NUCLEOTIDE SEQUENCE</scope>
    <source>
        <strain evidence="2">D49</strain>
    </source>
</reference>
<protein>
    <submittedName>
        <fullName evidence="2">Uncharacterized protein</fullName>
    </submittedName>
</protein>
<gene>
    <name evidence="2" type="ORF">H0H81_002446</name>
</gene>